<dbReference type="Proteomes" id="UP000799778">
    <property type="component" value="Unassembled WGS sequence"/>
</dbReference>
<protein>
    <submittedName>
        <fullName evidence="1">Uncharacterized protein</fullName>
    </submittedName>
</protein>
<evidence type="ECO:0000313" key="1">
    <source>
        <dbReference type="EMBL" id="KAF2013508.1"/>
    </source>
</evidence>
<name>A0A6A5XJQ5_9PLEO</name>
<proteinExistence type="predicted"/>
<dbReference type="GeneID" id="54283434"/>
<dbReference type="OrthoDB" id="3688094at2759"/>
<sequence>MGLLAPAKPLRTLLARVYGLPPELQELIFGFSLNQPGGYWLFDKEILTVLKALHAWPEKRSRQLSLGGSLFARWVTFGSMSYLAGLYEHHVPGSLKIEPSQAEWDRIVIHWNDSRIAGLDLVRSDMALVTTEGLDSVQIIRRPTCANLWVTMQGLFVSRIDPYNDCSQRFFWNSSTPLLCNDFPEFPILDLFSTDKDASITCLALEGLSGVTIGHCQGRIEAIYLHRDIEDSSHIYGQAHSFVTWTHCPFDRGETIVGIWLVRNGGTGLIINTTSKVAWLCPYTDWRNPSSIRRLALPRTKVIYHTSCMQGFGSIPAIPHQLSTPRDCGECSFPDFPLLLRGYCQYHWTCSMASLENVQAVRSCPRGGIELRYSGFRHCLGDFRPCEATDWCENPAYFKVTSTARLCYRITFFKEGEKDDESGLLLLGGKEVIFWSRQDDLIIEVKVINQAEQRAE</sequence>
<dbReference type="EMBL" id="ML978071">
    <property type="protein sequence ID" value="KAF2013508.1"/>
    <property type="molecule type" value="Genomic_DNA"/>
</dbReference>
<dbReference type="AlphaFoldDB" id="A0A6A5XJQ5"/>
<organism evidence="1 2">
    <name type="scientific">Aaosphaeria arxii CBS 175.79</name>
    <dbReference type="NCBI Taxonomy" id="1450172"/>
    <lineage>
        <taxon>Eukaryota</taxon>
        <taxon>Fungi</taxon>
        <taxon>Dikarya</taxon>
        <taxon>Ascomycota</taxon>
        <taxon>Pezizomycotina</taxon>
        <taxon>Dothideomycetes</taxon>
        <taxon>Pleosporomycetidae</taxon>
        <taxon>Pleosporales</taxon>
        <taxon>Pleosporales incertae sedis</taxon>
        <taxon>Aaosphaeria</taxon>
    </lineage>
</organism>
<evidence type="ECO:0000313" key="2">
    <source>
        <dbReference type="Proteomes" id="UP000799778"/>
    </source>
</evidence>
<gene>
    <name evidence="1" type="ORF">BU24DRAFT_411240</name>
</gene>
<reference evidence="1" key="1">
    <citation type="journal article" date="2020" name="Stud. Mycol.">
        <title>101 Dothideomycetes genomes: a test case for predicting lifestyles and emergence of pathogens.</title>
        <authorList>
            <person name="Haridas S."/>
            <person name="Albert R."/>
            <person name="Binder M."/>
            <person name="Bloem J."/>
            <person name="Labutti K."/>
            <person name="Salamov A."/>
            <person name="Andreopoulos B."/>
            <person name="Baker S."/>
            <person name="Barry K."/>
            <person name="Bills G."/>
            <person name="Bluhm B."/>
            <person name="Cannon C."/>
            <person name="Castanera R."/>
            <person name="Culley D."/>
            <person name="Daum C."/>
            <person name="Ezra D."/>
            <person name="Gonzalez J."/>
            <person name="Henrissat B."/>
            <person name="Kuo A."/>
            <person name="Liang C."/>
            <person name="Lipzen A."/>
            <person name="Lutzoni F."/>
            <person name="Magnuson J."/>
            <person name="Mondo S."/>
            <person name="Nolan M."/>
            <person name="Ohm R."/>
            <person name="Pangilinan J."/>
            <person name="Park H.-J."/>
            <person name="Ramirez L."/>
            <person name="Alfaro M."/>
            <person name="Sun H."/>
            <person name="Tritt A."/>
            <person name="Yoshinaga Y."/>
            <person name="Zwiers L.-H."/>
            <person name="Turgeon B."/>
            <person name="Goodwin S."/>
            <person name="Spatafora J."/>
            <person name="Crous P."/>
            <person name="Grigoriev I."/>
        </authorList>
    </citation>
    <scope>NUCLEOTIDE SEQUENCE</scope>
    <source>
        <strain evidence="1">CBS 175.79</strain>
    </source>
</reference>
<dbReference type="RefSeq" id="XP_033381847.1">
    <property type="nucleotide sequence ID" value="XM_033526037.1"/>
</dbReference>
<keyword evidence="2" id="KW-1185">Reference proteome</keyword>
<accession>A0A6A5XJQ5</accession>